<dbReference type="PROSITE" id="PS51186">
    <property type="entry name" value="GNAT"/>
    <property type="match status" value="1"/>
</dbReference>
<dbReference type="EMBL" id="DYWT01000256">
    <property type="protein sequence ID" value="HJF33369.1"/>
    <property type="molecule type" value="Genomic_DNA"/>
</dbReference>
<dbReference type="InterPro" id="IPR013653">
    <property type="entry name" value="GCN5-like_dom"/>
</dbReference>
<evidence type="ECO:0000259" key="1">
    <source>
        <dbReference type="PROSITE" id="PS51186"/>
    </source>
</evidence>
<sequence length="171" mass="19515">MLIRKAEIEDAKGIAKVHVDSWRTTYKGIVPDTFLKSLSYEQRELIWKKGIKENHVFIAENENGRIVRFSTGGKERTGKYEAYTGELYAIYLLKEYQGKGIGRSLVQSVVNDLNGKNLNSMLIWAIEENPACRFYEALGGKQVDTEEIEIEGKKLSEVAYGWNEIADFITK</sequence>
<evidence type="ECO:0000313" key="2">
    <source>
        <dbReference type="EMBL" id="HJF33369.1"/>
    </source>
</evidence>
<keyword evidence="2" id="KW-0012">Acyltransferase</keyword>
<dbReference type="EC" id="2.3.1.-" evidence="2"/>
<dbReference type="Proteomes" id="UP000698173">
    <property type="component" value="Unassembled WGS sequence"/>
</dbReference>
<keyword evidence="2" id="KW-0808">Transferase</keyword>
<gene>
    <name evidence="2" type="ORF">K8V56_16520</name>
</gene>
<dbReference type="Gene3D" id="3.40.630.30">
    <property type="match status" value="1"/>
</dbReference>
<dbReference type="SUPFAM" id="SSF55729">
    <property type="entry name" value="Acyl-CoA N-acyltransferases (Nat)"/>
    <property type="match status" value="1"/>
</dbReference>
<reference evidence="2" key="2">
    <citation type="submission" date="2021-09" db="EMBL/GenBank/DDBJ databases">
        <authorList>
            <person name="Gilroy R."/>
        </authorList>
    </citation>
    <scope>NUCLEOTIDE SEQUENCE</scope>
    <source>
        <strain evidence="2">CHK171-7178</strain>
    </source>
</reference>
<comment type="caution">
    <text evidence="2">The sequence shown here is derived from an EMBL/GenBank/DDBJ whole genome shotgun (WGS) entry which is preliminary data.</text>
</comment>
<organism evidence="2 3">
    <name type="scientific">Sporosarcina psychrophila</name>
    <name type="common">Bacillus psychrophilus</name>
    <dbReference type="NCBI Taxonomy" id="1476"/>
    <lineage>
        <taxon>Bacteria</taxon>
        <taxon>Bacillati</taxon>
        <taxon>Bacillota</taxon>
        <taxon>Bacilli</taxon>
        <taxon>Bacillales</taxon>
        <taxon>Caryophanaceae</taxon>
        <taxon>Sporosarcina</taxon>
    </lineage>
</organism>
<feature type="domain" description="N-acetyltransferase" evidence="1">
    <location>
        <begin position="1"/>
        <end position="156"/>
    </location>
</feature>
<dbReference type="Pfam" id="PF08445">
    <property type="entry name" value="FR47"/>
    <property type="match status" value="1"/>
</dbReference>
<evidence type="ECO:0000313" key="3">
    <source>
        <dbReference type="Proteomes" id="UP000698173"/>
    </source>
</evidence>
<proteinExistence type="predicted"/>
<protein>
    <submittedName>
        <fullName evidence="2">GNAT family N-acetyltransferase</fullName>
        <ecNumber evidence="2">2.3.1.-</ecNumber>
    </submittedName>
</protein>
<dbReference type="InterPro" id="IPR000182">
    <property type="entry name" value="GNAT_dom"/>
</dbReference>
<accession>A0A921G1F3</accession>
<dbReference type="GO" id="GO:0016747">
    <property type="term" value="F:acyltransferase activity, transferring groups other than amino-acyl groups"/>
    <property type="evidence" value="ECO:0007669"/>
    <property type="project" value="InterPro"/>
</dbReference>
<reference evidence="2" key="1">
    <citation type="journal article" date="2021" name="PeerJ">
        <title>Extensive microbial diversity within the chicken gut microbiome revealed by metagenomics and culture.</title>
        <authorList>
            <person name="Gilroy R."/>
            <person name="Ravi A."/>
            <person name="Getino M."/>
            <person name="Pursley I."/>
            <person name="Horton D.L."/>
            <person name="Alikhan N.F."/>
            <person name="Baker D."/>
            <person name="Gharbi K."/>
            <person name="Hall N."/>
            <person name="Watson M."/>
            <person name="Adriaenssens E.M."/>
            <person name="Foster-Nyarko E."/>
            <person name="Jarju S."/>
            <person name="Secka A."/>
            <person name="Antonio M."/>
            <person name="Oren A."/>
            <person name="Chaudhuri R.R."/>
            <person name="La Ragione R."/>
            <person name="Hildebrand F."/>
            <person name="Pallen M.J."/>
        </authorList>
    </citation>
    <scope>NUCLEOTIDE SEQUENCE</scope>
    <source>
        <strain evidence="2">CHK171-7178</strain>
    </source>
</reference>
<dbReference type="AlphaFoldDB" id="A0A921G1F3"/>
<dbReference type="InterPro" id="IPR016181">
    <property type="entry name" value="Acyl_CoA_acyltransferase"/>
</dbReference>
<dbReference type="CDD" id="cd04301">
    <property type="entry name" value="NAT_SF"/>
    <property type="match status" value="1"/>
</dbReference>
<name>A0A921G1F3_SPOPS</name>